<accession>A0A2P5DM51</accession>
<comment type="caution">
    <text evidence="2">The sequence shown here is derived from an EMBL/GenBank/DDBJ whole genome shotgun (WGS) entry which is preliminary data.</text>
</comment>
<keyword evidence="1" id="KW-0812">Transmembrane</keyword>
<dbReference type="Proteomes" id="UP000237105">
    <property type="component" value="Unassembled WGS sequence"/>
</dbReference>
<evidence type="ECO:0000313" key="2">
    <source>
        <dbReference type="EMBL" id="PON74372.1"/>
    </source>
</evidence>
<keyword evidence="1" id="KW-1133">Transmembrane helix</keyword>
<organism evidence="2 3">
    <name type="scientific">Parasponia andersonii</name>
    <name type="common">Sponia andersonii</name>
    <dbReference type="NCBI Taxonomy" id="3476"/>
    <lineage>
        <taxon>Eukaryota</taxon>
        <taxon>Viridiplantae</taxon>
        <taxon>Streptophyta</taxon>
        <taxon>Embryophyta</taxon>
        <taxon>Tracheophyta</taxon>
        <taxon>Spermatophyta</taxon>
        <taxon>Magnoliopsida</taxon>
        <taxon>eudicotyledons</taxon>
        <taxon>Gunneridae</taxon>
        <taxon>Pentapetalae</taxon>
        <taxon>rosids</taxon>
        <taxon>fabids</taxon>
        <taxon>Rosales</taxon>
        <taxon>Cannabaceae</taxon>
        <taxon>Parasponia</taxon>
    </lineage>
</organism>
<feature type="transmembrane region" description="Helical" evidence="1">
    <location>
        <begin position="6"/>
        <end position="23"/>
    </location>
</feature>
<proteinExistence type="predicted"/>
<dbReference type="EMBL" id="JXTB01000029">
    <property type="protein sequence ID" value="PON74372.1"/>
    <property type="molecule type" value="Genomic_DNA"/>
</dbReference>
<gene>
    <name evidence="2" type="ORF">PanWU01x14_052040</name>
</gene>
<name>A0A2P5DM51_PARAD</name>
<protein>
    <submittedName>
        <fullName evidence="2">Uncharacterized protein</fullName>
    </submittedName>
</protein>
<evidence type="ECO:0000256" key="1">
    <source>
        <dbReference type="SAM" id="Phobius"/>
    </source>
</evidence>
<keyword evidence="1" id="KW-0472">Membrane</keyword>
<sequence>MAKSNVIMVILAMSAITGLLLSGDRKMVGGVRLWSGYKWLHISPEATTNIGAARATKAAISNAISGSKRAGSRCRGLSALPLIVEKCSLVAPSVAIIQFHEVWFMITNLDEERCLYTDDVLCEK</sequence>
<dbReference type="AlphaFoldDB" id="A0A2P5DM51"/>
<evidence type="ECO:0000313" key="3">
    <source>
        <dbReference type="Proteomes" id="UP000237105"/>
    </source>
</evidence>
<keyword evidence="3" id="KW-1185">Reference proteome</keyword>
<dbReference type="OrthoDB" id="653734at2759"/>
<reference evidence="3" key="1">
    <citation type="submission" date="2016-06" db="EMBL/GenBank/DDBJ databases">
        <title>Parallel loss of symbiosis genes in relatives of nitrogen-fixing non-legume Parasponia.</title>
        <authorList>
            <person name="Van Velzen R."/>
            <person name="Holmer R."/>
            <person name="Bu F."/>
            <person name="Rutten L."/>
            <person name="Van Zeijl A."/>
            <person name="Liu W."/>
            <person name="Santuari L."/>
            <person name="Cao Q."/>
            <person name="Sharma T."/>
            <person name="Shen D."/>
            <person name="Roswanjaya Y."/>
            <person name="Wardhani T."/>
            <person name="Kalhor M.S."/>
            <person name="Jansen J."/>
            <person name="Van den Hoogen J."/>
            <person name="Gungor B."/>
            <person name="Hartog M."/>
            <person name="Hontelez J."/>
            <person name="Verver J."/>
            <person name="Yang W.-C."/>
            <person name="Schijlen E."/>
            <person name="Repin R."/>
            <person name="Schilthuizen M."/>
            <person name="Schranz E."/>
            <person name="Heidstra R."/>
            <person name="Miyata K."/>
            <person name="Fedorova E."/>
            <person name="Kohlen W."/>
            <person name="Bisseling T."/>
            <person name="Smit S."/>
            <person name="Geurts R."/>
        </authorList>
    </citation>
    <scope>NUCLEOTIDE SEQUENCE [LARGE SCALE GENOMIC DNA]</scope>
    <source>
        <strain evidence="3">cv. WU1-14</strain>
    </source>
</reference>